<evidence type="ECO:0000256" key="3">
    <source>
        <dbReference type="ARBA" id="ARBA00022603"/>
    </source>
</evidence>
<dbReference type="GO" id="GO:0046872">
    <property type="term" value="F:metal ion binding"/>
    <property type="evidence" value="ECO:0007669"/>
    <property type="project" value="UniProtKB-KW"/>
</dbReference>
<sequence>MKVLFINPWQKTLFGDEKARPGHPHLGLAYLVAVLKKAGHSCAVFDQGLENDDDLLFRRLHDWQPDLVGITSFSFSIDYAADLIRRIKEVSDVPVIIGGAHVSAVRERVLEETVADFAMYGECETAILDFLVQLGGERDFAKVPNLIRRTEECGLVANPATAMISELDDLPYPDFEAFEFERYNYYSAKALPIITSRGCPYKCNYCSVKLSMGRGFRKRNPESIVDEMEFWKKRYGIRRFEVNDDCFSLDLKRAEAICDLIIERKLGITYEMYNGIRADRVSEVLLRKMKASGCVFVSFGCESGDQEIVYNMGKKLKLEDVRNAVELTRKVGIRNSVNFIVGHRNETFEAFQRTLDFAASLPTDFVNFYNLVPYPGTEVYEWMKAEARQLIPDQEFLSRIGSRNFEPVYETDEFPRADRIRAMELGNALYEKTVLIYRFGRVAGTLAYLVSRNRTLFTIGRKLALDNPIGFFIYSKVTAASRR</sequence>
<name>A0A0C2V3A6_PARME</name>
<evidence type="ECO:0000259" key="10">
    <source>
        <dbReference type="PROSITE" id="PS51918"/>
    </source>
</evidence>
<dbReference type="SUPFAM" id="SSF102114">
    <property type="entry name" value="Radical SAM enzymes"/>
    <property type="match status" value="1"/>
</dbReference>
<organism evidence="11 12">
    <name type="scientific">Paramagnetospirillum magnetotacticum MS-1</name>
    <dbReference type="NCBI Taxonomy" id="272627"/>
    <lineage>
        <taxon>Bacteria</taxon>
        <taxon>Pseudomonadati</taxon>
        <taxon>Pseudomonadota</taxon>
        <taxon>Alphaproteobacteria</taxon>
        <taxon>Rhodospirillales</taxon>
        <taxon>Magnetospirillaceae</taxon>
        <taxon>Paramagnetospirillum</taxon>
    </lineage>
</organism>
<protein>
    <submittedName>
        <fullName evidence="11">Radical SAM domain protein</fullName>
    </submittedName>
</protein>
<evidence type="ECO:0000256" key="5">
    <source>
        <dbReference type="ARBA" id="ARBA00022691"/>
    </source>
</evidence>
<dbReference type="PROSITE" id="PS51918">
    <property type="entry name" value="RADICAL_SAM"/>
    <property type="match status" value="1"/>
</dbReference>
<keyword evidence="3" id="KW-0489">Methyltransferase</keyword>
<dbReference type="InterPro" id="IPR006158">
    <property type="entry name" value="Cobalamin-bd"/>
</dbReference>
<dbReference type="Gene3D" id="3.80.30.20">
    <property type="entry name" value="tm_1862 like domain"/>
    <property type="match status" value="1"/>
</dbReference>
<dbReference type="Pfam" id="PF04055">
    <property type="entry name" value="Radical_SAM"/>
    <property type="match status" value="1"/>
</dbReference>
<dbReference type="SUPFAM" id="SSF52242">
    <property type="entry name" value="Cobalamin (vitamin B12)-binding domain"/>
    <property type="match status" value="1"/>
</dbReference>
<dbReference type="PANTHER" id="PTHR43409">
    <property type="entry name" value="ANAEROBIC MAGNESIUM-PROTOPORPHYRIN IX MONOMETHYL ESTER CYCLASE-RELATED"/>
    <property type="match status" value="1"/>
</dbReference>
<accession>A0A0C2V3A6</accession>
<evidence type="ECO:0000256" key="8">
    <source>
        <dbReference type="ARBA" id="ARBA00023014"/>
    </source>
</evidence>
<keyword evidence="2" id="KW-0004">4Fe-4S</keyword>
<evidence type="ECO:0000259" key="9">
    <source>
        <dbReference type="PROSITE" id="PS51332"/>
    </source>
</evidence>
<dbReference type="GO" id="GO:0003824">
    <property type="term" value="F:catalytic activity"/>
    <property type="evidence" value="ECO:0007669"/>
    <property type="project" value="InterPro"/>
</dbReference>
<dbReference type="InterPro" id="IPR058240">
    <property type="entry name" value="rSAM_sf"/>
</dbReference>
<dbReference type="CDD" id="cd01335">
    <property type="entry name" value="Radical_SAM"/>
    <property type="match status" value="1"/>
</dbReference>
<dbReference type="PROSITE" id="PS01278">
    <property type="entry name" value="MTTASE_RADICAL"/>
    <property type="match status" value="1"/>
</dbReference>
<dbReference type="InterPro" id="IPR051198">
    <property type="entry name" value="BchE-like"/>
</dbReference>
<evidence type="ECO:0000313" key="11">
    <source>
        <dbReference type="EMBL" id="KIL99571.1"/>
    </source>
</evidence>
<evidence type="ECO:0000256" key="2">
    <source>
        <dbReference type="ARBA" id="ARBA00022485"/>
    </source>
</evidence>
<comment type="caution">
    <text evidence="11">The sequence shown here is derived from an EMBL/GenBank/DDBJ whole genome shotgun (WGS) entry which is preliminary data.</text>
</comment>
<keyword evidence="8" id="KW-0411">Iron-sulfur</keyword>
<dbReference type="PANTHER" id="PTHR43409:SF7">
    <property type="entry name" value="BLL1977 PROTEIN"/>
    <property type="match status" value="1"/>
</dbReference>
<keyword evidence="4" id="KW-0808">Transferase</keyword>
<keyword evidence="5" id="KW-0949">S-adenosyl-L-methionine</keyword>
<dbReference type="InterPro" id="IPR007197">
    <property type="entry name" value="rSAM"/>
</dbReference>
<dbReference type="InterPro" id="IPR020612">
    <property type="entry name" value="Methylthiotransferase_CS"/>
</dbReference>
<dbReference type="STRING" id="272627.CCC_04087"/>
<dbReference type="CDD" id="cd02068">
    <property type="entry name" value="radical_SAM_B12_BD"/>
    <property type="match status" value="1"/>
</dbReference>
<feature type="domain" description="Radical SAM core" evidence="10">
    <location>
        <begin position="185"/>
        <end position="403"/>
    </location>
</feature>
<gene>
    <name evidence="11" type="ORF">CCC_04087</name>
</gene>
<evidence type="ECO:0000313" key="12">
    <source>
        <dbReference type="Proteomes" id="UP000031971"/>
    </source>
</evidence>
<dbReference type="RefSeq" id="WP_009868593.1">
    <property type="nucleotide sequence ID" value="NZ_JXSL01000023.1"/>
</dbReference>
<dbReference type="Pfam" id="PF02310">
    <property type="entry name" value="B12-binding"/>
    <property type="match status" value="1"/>
</dbReference>
<dbReference type="GO" id="GO:0031419">
    <property type="term" value="F:cobalamin binding"/>
    <property type="evidence" value="ECO:0007669"/>
    <property type="project" value="InterPro"/>
</dbReference>
<evidence type="ECO:0000256" key="6">
    <source>
        <dbReference type="ARBA" id="ARBA00022723"/>
    </source>
</evidence>
<dbReference type="InterPro" id="IPR034466">
    <property type="entry name" value="Methyltransferase_Class_B"/>
</dbReference>
<dbReference type="SMART" id="SM00729">
    <property type="entry name" value="Elp3"/>
    <property type="match status" value="1"/>
</dbReference>
<evidence type="ECO:0000256" key="4">
    <source>
        <dbReference type="ARBA" id="ARBA00022679"/>
    </source>
</evidence>
<dbReference type="InterPro" id="IPR023404">
    <property type="entry name" value="rSAM_horseshoe"/>
</dbReference>
<evidence type="ECO:0000256" key="1">
    <source>
        <dbReference type="ARBA" id="ARBA00001966"/>
    </source>
</evidence>
<comment type="cofactor">
    <cofactor evidence="1">
        <name>[4Fe-4S] cluster</name>
        <dbReference type="ChEBI" id="CHEBI:49883"/>
    </cofactor>
</comment>
<dbReference type="InterPro" id="IPR006638">
    <property type="entry name" value="Elp3/MiaA/NifB-like_rSAM"/>
</dbReference>
<proteinExistence type="predicted"/>
<dbReference type="SFLD" id="SFLDG01123">
    <property type="entry name" value="methyltransferase_(Class_B)"/>
    <property type="match status" value="1"/>
</dbReference>
<feature type="domain" description="B12-binding" evidence="9">
    <location>
        <begin position="10"/>
        <end position="141"/>
    </location>
</feature>
<evidence type="ECO:0000256" key="7">
    <source>
        <dbReference type="ARBA" id="ARBA00023004"/>
    </source>
</evidence>
<dbReference type="GO" id="GO:0051539">
    <property type="term" value="F:4 iron, 4 sulfur cluster binding"/>
    <property type="evidence" value="ECO:0007669"/>
    <property type="project" value="UniProtKB-KW"/>
</dbReference>
<reference evidence="11 12" key="1">
    <citation type="submission" date="2015-01" db="EMBL/GenBank/DDBJ databases">
        <title>Genome Sequence of Magnetospirillum magnetotacticum Strain MS-1.</title>
        <authorList>
            <person name="Marinov G.K."/>
            <person name="Smalley M.D."/>
            <person name="DeSalvo G."/>
        </authorList>
    </citation>
    <scope>NUCLEOTIDE SEQUENCE [LARGE SCALE GENOMIC DNA]</scope>
    <source>
        <strain evidence="11 12">MS-1</strain>
    </source>
</reference>
<dbReference type="AlphaFoldDB" id="A0A0C2V3A6"/>
<dbReference type="Gene3D" id="3.40.50.280">
    <property type="entry name" value="Cobalamin-binding domain"/>
    <property type="match status" value="1"/>
</dbReference>
<keyword evidence="6" id="KW-0479">Metal-binding</keyword>
<dbReference type="SFLD" id="SFLDG01082">
    <property type="entry name" value="B12-binding_domain_containing"/>
    <property type="match status" value="1"/>
</dbReference>
<dbReference type="PROSITE" id="PS51332">
    <property type="entry name" value="B12_BINDING"/>
    <property type="match status" value="1"/>
</dbReference>
<dbReference type="InterPro" id="IPR036724">
    <property type="entry name" value="Cobalamin-bd_sf"/>
</dbReference>
<keyword evidence="7" id="KW-0408">Iron</keyword>
<keyword evidence="12" id="KW-1185">Reference proteome</keyword>
<dbReference type="SFLD" id="SFLDS00029">
    <property type="entry name" value="Radical_SAM"/>
    <property type="match status" value="1"/>
</dbReference>
<dbReference type="Proteomes" id="UP000031971">
    <property type="component" value="Unassembled WGS sequence"/>
</dbReference>
<dbReference type="GO" id="GO:0005829">
    <property type="term" value="C:cytosol"/>
    <property type="evidence" value="ECO:0007669"/>
    <property type="project" value="TreeGrafter"/>
</dbReference>
<dbReference type="EMBL" id="JXSL01000023">
    <property type="protein sequence ID" value="KIL99571.1"/>
    <property type="molecule type" value="Genomic_DNA"/>
</dbReference>